<dbReference type="GO" id="GO:0005524">
    <property type="term" value="F:ATP binding"/>
    <property type="evidence" value="ECO:0007669"/>
    <property type="project" value="InterPro"/>
</dbReference>
<dbReference type="InterPro" id="IPR027417">
    <property type="entry name" value="P-loop_NTPase"/>
</dbReference>
<sequence length="531" mass="61161">MAYYFRRSVLPTRLVTHQAMFSQPQKFALSKSNPVLFQSSLSRFYIKLNNVSCSAVQSKSRLFYYTKANENNKESVEKNENVEEKEETIVERTGKHDNEIEKTPPPPSRTFSDKSSPYFAKFAKDTAESLPTVLAYYFVGGIAFFISGDNLYSWYVNFRNECLLNKTMEKGTRPETDGSDDELVPRPEVLERLMKILQPHKNHSFYHMVCGEHGTGKTTLTRMASREAGRVKDKDNKVIKDGGMGIIYVDVPANPNLNKFGDAFVKAINFTFEEHISYTKHLARKFFGATEETNDPKWERAMDAFKRVAEAYKAKHDKPPVIVYDNVSRLVHKNPEILDILQDDAKDNADDRKYIAVFVSSEGSVPRRMESRSAWSRAKQPVIEIGDLSEKESMEYLIKKRKINEVEAKKLYELVGGRIVELKDVADDFLTGQSFEVIKQSIFTKVEKKFNTAQLLRKQLHHEVGKKAIKAILDSKELGFTTFMEFFNNYEEASKVLETNIFAYHPEKNNVSFQSQSIECYIREKKDIFIK</sequence>
<dbReference type="InterPro" id="IPR011579">
    <property type="entry name" value="ATPase_dom"/>
</dbReference>
<dbReference type="PANTHER" id="PTHR36168">
    <property type="entry name" value="CHROMOSOME 1, WHOLE GENOME SHOTGUN SEQUENCE"/>
    <property type="match status" value="1"/>
</dbReference>
<name>A0A9N9EPG4_9GLOM</name>
<feature type="region of interest" description="Disordered" evidence="1">
    <location>
        <begin position="93"/>
        <end position="113"/>
    </location>
</feature>
<reference evidence="3" key="1">
    <citation type="submission" date="2021-06" db="EMBL/GenBank/DDBJ databases">
        <authorList>
            <person name="Kallberg Y."/>
            <person name="Tangrot J."/>
            <person name="Rosling A."/>
        </authorList>
    </citation>
    <scope>NUCLEOTIDE SEQUENCE</scope>
    <source>
        <strain evidence="3">UK204</strain>
    </source>
</reference>
<dbReference type="SUPFAM" id="SSF52540">
    <property type="entry name" value="P-loop containing nucleoside triphosphate hydrolases"/>
    <property type="match status" value="1"/>
</dbReference>
<keyword evidence="4" id="KW-1185">Reference proteome</keyword>
<evidence type="ECO:0000259" key="2">
    <source>
        <dbReference type="Pfam" id="PF01637"/>
    </source>
</evidence>
<evidence type="ECO:0000313" key="3">
    <source>
        <dbReference type="EMBL" id="CAG8682840.1"/>
    </source>
</evidence>
<feature type="domain" description="ATPase" evidence="2">
    <location>
        <begin position="186"/>
        <end position="424"/>
    </location>
</feature>
<dbReference type="OrthoDB" id="511599at2759"/>
<gene>
    <name evidence="3" type="ORF">FCALED_LOCUS12589</name>
</gene>
<dbReference type="EMBL" id="CAJVPQ010006287">
    <property type="protein sequence ID" value="CAG8682840.1"/>
    <property type="molecule type" value="Genomic_DNA"/>
</dbReference>
<feature type="compositionally biased region" description="Basic and acidic residues" evidence="1">
    <location>
        <begin position="93"/>
        <end position="102"/>
    </location>
</feature>
<dbReference type="AlphaFoldDB" id="A0A9N9EPG4"/>
<accession>A0A9N9EPG4</accession>
<evidence type="ECO:0000313" key="4">
    <source>
        <dbReference type="Proteomes" id="UP000789570"/>
    </source>
</evidence>
<organism evidence="3 4">
    <name type="scientific">Funneliformis caledonium</name>
    <dbReference type="NCBI Taxonomy" id="1117310"/>
    <lineage>
        <taxon>Eukaryota</taxon>
        <taxon>Fungi</taxon>
        <taxon>Fungi incertae sedis</taxon>
        <taxon>Mucoromycota</taxon>
        <taxon>Glomeromycotina</taxon>
        <taxon>Glomeromycetes</taxon>
        <taxon>Glomerales</taxon>
        <taxon>Glomeraceae</taxon>
        <taxon>Funneliformis</taxon>
    </lineage>
</organism>
<dbReference type="Pfam" id="PF01637">
    <property type="entry name" value="ATPase_2"/>
    <property type="match status" value="1"/>
</dbReference>
<dbReference type="Gene3D" id="3.40.50.300">
    <property type="entry name" value="P-loop containing nucleotide triphosphate hydrolases"/>
    <property type="match status" value="1"/>
</dbReference>
<proteinExistence type="predicted"/>
<evidence type="ECO:0000256" key="1">
    <source>
        <dbReference type="SAM" id="MobiDB-lite"/>
    </source>
</evidence>
<comment type="caution">
    <text evidence="3">The sequence shown here is derived from an EMBL/GenBank/DDBJ whole genome shotgun (WGS) entry which is preliminary data.</text>
</comment>
<dbReference type="Proteomes" id="UP000789570">
    <property type="component" value="Unassembled WGS sequence"/>
</dbReference>
<dbReference type="PANTHER" id="PTHR36168:SF1">
    <property type="entry name" value="ORC1-LIKE AAA ATPASE DOMAIN-CONTAINING PROTEIN"/>
    <property type="match status" value="1"/>
</dbReference>
<protein>
    <submittedName>
        <fullName evidence="3">13796_t:CDS:1</fullName>
    </submittedName>
</protein>